<dbReference type="STRING" id="1442369.A0A0D2GQ59"/>
<feature type="compositionally biased region" description="Basic and acidic residues" evidence="9">
    <location>
        <begin position="1337"/>
        <end position="1349"/>
    </location>
</feature>
<dbReference type="HOGENOM" id="CLU_003620_0_0_1"/>
<keyword evidence="2" id="KW-0808">Transferase</keyword>
<feature type="domain" description="SET" evidence="11">
    <location>
        <begin position="1037"/>
        <end position="1155"/>
    </location>
</feature>
<feature type="region of interest" description="Disordered" evidence="9">
    <location>
        <begin position="137"/>
        <end position="186"/>
    </location>
</feature>
<dbReference type="SMART" id="SM00317">
    <property type="entry name" value="SET"/>
    <property type="match status" value="1"/>
</dbReference>
<evidence type="ECO:0000256" key="6">
    <source>
        <dbReference type="ARBA" id="ARBA00023242"/>
    </source>
</evidence>
<evidence type="ECO:0000259" key="11">
    <source>
        <dbReference type="PROSITE" id="PS50280"/>
    </source>
</evidence>
<evidence type="ECO:0000256" key="1">
    <source>
        <dbReference type="ARBA" id="ARBA00022603"/>
    </source>
</evidence>
<dbReference type="InterPro" id="IPR045318">
    <property type="entry name" value="EZH1/2-like"/>
</dbReference>
<dbReference type="PANTHER" id="PTHR45747">
    <property type="entry name" value="HISTONE-LYSINE N-METHYLTRANSFERASE E(Z)"/>
    <property type="match status" value="1"/>
</dbReference>
<feature type="compositionally biased region" description="Acidic residues" evidence="9">
    <location>
        <begin position="59"/>
        <end position="69"/>
    </location>
</feature>
<feature type="domain" description="CXC" evidence="12">
    <location>
        <begin position="910"/>
        <end position="1022"/>
    </location>
</feature>
<feature type="domain" description="Zn(2)-C6 fungal-type" evidence="10">
    <location>
        <begin position="245"/>
        <end position="276"/>
    </location>
</feature>
<protein>
    <submittedName>
        <fullName evidence="13">Uncharacterized protein</fullName>
    </submittedName>
</protein>
<dbReference type="GO" id="GO:0000981">
    <property type="term" value="F:DNA-binding transcription factor activity, RNA polymerase II-specific"/>
    <property type="evidence" value="ECO:0007669"/>
    <property type="project" value="InterPro"/>
</dbReference>
<evidence type="ECO:0000256" key="2">
    <source>
        <dbReference type="ARBA" id="ARBA00022679"/>
    </source>
</evidence>
<dbReference type="InterPro" id="IPR001214">
    <property type="entry name" value="SET_dom"/>
</dbReference>
<evidence type="ECO:0000259" key="10">
    <source>
        <dbReference type="PROSITE" id="PS50048"/>
    </source>
</evidence>
<comment type="catalytic activity">
    <reaction evidence="7">
        <text>L-lysyl(27)-[histone H3] + 3 S-adenosyl-L-methionine = N(6),N(6),N(6)-trimethyl-L-lysyl(27)-[histone H3] + 3 S-adenosyl-L-homocysteine + 3 H(+)</text>
        <dbReference type="Rhea" id="RHEA:60292"/>
        <dbReference type="Rhea" id="RHEA-COMP:15535"/>
        <dbReference type="Rhea" id="RHEA-COMP:15548"/>
        <dbReference type="ChEBI" id="CHEBI:15378"/>
        <dbReference type="ChEBI" id="CHEBI:29969"/>
        <dbReference type="ChEBI" id="CHEBI:57856"/>
        <dbReference type="ChEBI" id="CHEBI:59789"/>
        <dbReference type="ChEBI" id="CHEBI:61961"/>
        <dbReference type="EC" id="2.1.1.356"/>
    </reaction>
</comment>
<evidence type="ECO:0000256" key="4">
    <source>
        <dbReference type="ARBA" id="ARBA00023015"/>
    </source>
</evidence>
<feature type="compositionally biased region" description="Polar residues" evidence="9">
    <location>
        <begin position="331"/>
        <end position="353"/>
    </location>
</feature>
<proteinExistence type="predicted"/>
<feature type="compositionally biased region" description="Basic residues" evidence="9">
    <location>
        <begin position="901"/>
        <end position="913"/>
    </location>
</feature>
<feature type="compositionally biased region" description="Basic and acidic residues" evidence="9">
    <location>
        <begin position="16"/>
        <end position="28"/>
    </location>
</feature>
<keyword evidence="4" id="KW-0805">Transcription regulation</keyword>
<dbReference type="PANTHER" id="PTHR45747:SF4">
    <property type="entry name" value="HISTONE-LYSINE N-METHYLTRANSFERASE E(Z)"/>
    <property type="match status" value="1"/>
</dbReference>
<keyword evidence="6" id="KW-0539">Nucleus</keyword>
<dbReference type="GO" id="GO:0031507">
    <property type="term" value="P:heterochromatin formation"/>
    <property type="evidence" value="ECO:0007669"/>
    <property type="project" value="TreeGrafter"/>
</dbReference>
<evidence type="ECO:0000256" key="5">
    <source>
        <dbReference type="ARBA" id="ARBA00023163"/>
    </source>
</evidence>
<reference evidence="13 14" key="1">
    <citation type="submission" date="2015-01" db="EMBL/GenBank/DDBJ databases">
        <title>The Genome Sequence of Rhinocladiella mackenzie CBS 650.93.</title>
        <authorList>
            <consortium name="The Broad Institute Genomics Platform"/>
            <person name="Cuomo C."/>
            <person name="de Hoog S."/>
            <person name="Gorbushina A."/>
            <person name="Stielow B."/>
            <person name="Teixiera M."/>
            <person name="Abouelleil A."/>
            <person name="Chapman S.B."/>
            <person name="Priest M."/>
            <person name="Young S.K."/>
            <person name="Wortman J."/>
            <person name="Nusbaum C."/>
            <person name="Birren B."/>
        </authorList>
    </citation>
    <scope>NUCLEOTIDE SEQUENCE [LARGE SCALE GENOMIC DNA]</scope>
    <source>
        <strain evidence="13 14">CBS 650.93</strain>
    </source>
</reference>
<dbReference type="InterPro" id="IPR046341">
    <property type="entry name" value="SET_dom_sf"/>
</dbReference>
<dbReference type="InterPro" id="IPR041355">
    <property type="entry name" value="Pre-SET_CXC"/>
</dbReference>
<dbReference type="Pfam" id="PF00856">
    <property type="entry name" value="SET"/>
    <property type="match status" value="1"/>
</dbReference>
<feature type="compositionally biased region" description="Basic and acidic residues" evidence="9">
    <location>
        <begin position="367"/>
        <end position="390"/>
    </location>
</feature>
<dbReference type="OrthoDB" id="6141102at2759"/>
<feature type="region of interest" description="Disordered" evidence="9">
    <location>
        <begin position="1"/>
        <end position="90"/>
    </location>
</feature>
<dbReference type="InterPro" id="IPR001138">
    <property type="entry name" value="Zn2Cys6_DnaBD"/>
</dbReference>
<dbReference type="Proteomes" id="UP000053617">
    <property type="component" value="Unassembled WGS sequence"/>
</dbReference>
<evidence type="ECO:0000256" key="8">
    <source>
        <dbReference type="SAM" id="Coils"/>
    </source>
</evidence>
<evidence type="ECO:0000313" key="14">
    <source>
        <dbReference type="Proteomes" id="UP000053617"/>
    </source>
</evidence>
<feature type="coiled-coil region" evidence="8">
    <location>
        <begin position="418"/>
        <end position="445"/>
    </location>
</feature>
<dbReference type="Pfam" id="PF18264">
    <property type="entry name" value="preSET_CXC"/>
    <property type="match status" value="1"/>
</dbReference>
<dbReference type="Gene3D" id="2.170.270.10">
    <property type="entry name" value="SET domain"/>
    <property type="match status" value="1"/>
</dbReference>
<dbReference type="GO" id="GO:0008270">
    <property type="term" value="F:zinc ion binding"/>
    <property type="evidence" value="ECO:0007669"/>
    <property type="project" value="InterPro"/>
</dbReference>
<evidence type="ECO:0000256" key="3">
    <source>
        <dbReference type="ARBA" id="ARBA00022691"/>
    </source>
</evidence>
<keyword evidence="14" id="KW-1185">Reference proteome</keyword>
<evidence type="ECO:0000259" key="12">
    <source>
        <dbReference type="PROSITE" id="PS51633"/>
    </source>
</evidence>
<dbReference type="GO" id="GO:0140951">
    <property type="term" value="F:histone H3K27 trimethyltransferase activity"/>
    <property type="evidence" value="ECO:0007669"/>
    <property type="project" value="UniProtKB-EC"/>
</dbReference>
<name>A0A0D2GQ59_9EURO</name>
<keyword evidence="8" id="KW-0175">Coiled coil</keyword>
<dbReference type="SUPFAM" id="SSF82199">
    <property type="entry name" value="SET domain"/>
    <property type="match status" value="1"/>
</dbReference>
<accession>A0A0D2GQ59</accession>
<dbReference type="InterPro" id="IPR026489">
    <property type="entry name" value="CXC_dom"/>
</dbReference>
<dbReference type="PROSITE" id="PS50048">
    <property type="entry name" value="ZN2_CY6_FUNGAL_2"/>
    <property type="match status" value="1"/>
</dbReference>
<evidence type="ECO:0000256" key="7">
    <source>
        <dbReference type="ARBA" id="ARBA00048568"/>
    </source>
</evidence>
<dbReference type="GO" id="GO:0032259">
    <property type="term" value="P:methylation"/>
    <property type="evidence" value="ECO:0007669"/>
    <property type="project" value="UniProtKB-KW"/>
</dbReference>
<feature type="compositionally biased region" description="Polar residues" evidence="9">
    <location>
        <begin position="299"/>
        <end position="311"/>
    </location>
</feature>
<feature type="compositionally biased region" description="Acidic residues" evidence="9">
    <location>
        <begin position="1235"/>
        <end position="1275"/>
    </location>
</feature>
<feature type="region of interest" description="Disordered" evidence="9">
    <location>
        <begin position="296"/>
        <end position="418"/>
    </location>
</feature>
<dbReference type="GeneID" id="25298658"/>
<keyword evidence="5" id="KW-0804">Transcription</keyword>
<organism evidence="13 14">
    <name type="scientific">Rhinocladiella mackenziei CBS 650.93</name>
    <dbReference type="NCBI Taxonomy" id="1442369"/>
    <lineage>
        <taxon>Eukaryota</taxon>
        <taxon>Fungi</taxon>
        <taxon>Dikarya</taxon>
        <taxon>Ascomycota</taxon>
        <taxon>Pezizomycotina</taxon>
        <taxon>Eurotiomycetes</taxon>
        <taxon>Chaetothyriomycetidae</taxon>
        <taxon>Chaetothyriales</taxon>
        <taxon>Herpotrichiellaceae</taxon>
        <taxon>Rhinocladiella</taxon>
    </lineage>
</organism>
<sequence length="1397" mass="157917">MNGHIRFYTASHTRQLRQEGQVRRESPRPSHGQPERILSSRGLNNNMSSNRHTVIVLSDSEEEDDDEEDAPNREPEPIDLTNDDDASAPRRVPIILSQPRLAAKKQTSLPLLRGQQMPLDRVELTRIKLPLINNQPKCAQNSMSAPVARQQSASQNDGVSTPRQKSQPRVTNEVQEPPSNGITPQSTFIPQYISYHREKNINPLQERVEITDPNWEKAVEKAFEEPAQFNAVEKTQPSANINSPVCDTCNFQSRQCDGLRPCTQCNSIGRGDRCTYLMSPLPSERRSLVVRLPLLSPSNIPSGGNLESPTTSEHEPGCGGGKSNGMAGSDNAMSNNRASTETAKTKAALQNRQIRTREGVENNLPNRLERDEPTGGLDREISDSEAHTSETDIQLDNESDATGKSTDPVDQDQTEPDIETVRRLVERLRRDLHAWQEEFVQADLRKATVAMRGWPRARLDSTLSNPFQKITQERMTASGNPLPSPERPQQRKLTIVRAPESSFWTGSILLPKYKAIGRVSSSFLAPNFRTAKYRPYDAEDEIQDPEATEKYAELEQRFNNNYDSLKAQRSCQEQIWLWRPWADELLSCLGIERSDILYYYTVNHFDPGRQCACGWSAESSKAWREEQFRRCRTCELVDPESRWTHFSETFSKLPVPDDRSLALAGLAAHAFHEMTRVSLWHIALGGILQPRYEDPQAIVKKGSTFCVICYRHQCPDHGSYEEPIDEDRGVKDPEELKAFINDEEQDRNLRKFMILPTRTREESAPHVCGLFCVDTSQNLRQLIGRREDGCIAGDSRPTPQTTQRLEDDDLCGPSCFWDVANRPNCKMSDINFRPFISHSQKLLVEKLMQFYMNNKRGPCLIARIVKDIGCLMVFHHMVFRISRVPHPGADAGLTSDSSTAQRHHNHMRKKKKPVPTIDVSRSAELDQRPPFIPCSHDGPCYNNPACTCSRSKVHCERFCGCDDSCKRRFRGCSCTTRGSKNCFKDSRCECWKHNRECDPYLCGKCGVIDVLDSSNKYRDEVRKGRCKNNRIQLGLPAPTTKAPSQVQGYGLYSRAEIASGDFIGEYTGEVISISEGDRRGAMYHVLNQEYLFVINKGQEIDASNHGNKMRFMNNSQREEHINVEPKKLWCSGVVRVGLFAKRLVRAGEELLYNYNYPESVVKNFWEPGERPANARGLIPLTQERLARTTGANKLAEENGHDMHDDNGQSPSLTRRPKRKRPVGESPLLNGMDSETSTDEILEIPAIDDSEDSDYETNDLVSDEGDSDEDSDEDSDLGPIEEPQSRGGSSSNGRPRRAIRNSSLQGRWSSGSKTVRNTKSGEINGLRDGSTRRNHSRNNLDSRSRSKKDISMVGRQRRIGPNDKRYGGKAQQQAWRTRRLNESLGIPPNSISPRGRRS</sequence>
<feature type="region of interest" description="Disordered" evidence="9">
    <location>
        <begin position="1195"/>
        <end position="1397"/>
    </location>
</feature>
<keyword evidence="3" id="KW-0949">S-adenosyl-L-methionine</keyword>
<evidence type="ECO:0000256" key="9">
    <source>
        <dbReference type="SAM" id="MobiDB-lite"/>
    </source>
</evidence>
<keyword evidence="1" id="KW-0489">Methyltransferase</keyword>
<feature type="compositionally biased region" description="Polar residues" evidence="9">
    <location>
        <begin position="1299"/>
        <end position="1320"/>
    </location>
</feature>
<gene>
    <name evidence="13" type="ORF">Z518_10587</name>
</gene>
<feature type="compositionally biased region" description="Polar residues" evidence="9">
    <location>
        <begin position="41"/>
        <end position="52"/>
    </location>
</feature>
<dbReference type="EMBL" id="KN847483">
    <property type="protein sequence ID" value="KIX00448.1"/>
    <property type="molecule type" value="Genomic_DNA"/>
</dbReference>
<feature type="compositionally biased region" description="Basic and acidic residues" evidence="9">
    <location>
        <begin position="1195"/>
        <end position="1206"/>
    </location>
</feature>
<evidence type="ECO:0000313" key="13">
    <source>
        <dbReference type="EMBL" id="KIX00448.1"/>
    </source>
</evidence>
<feature type="region of interest" description="Disordered" evidence="9">
    <location>
        <begin position="890"/>
        <end position="915"/>
    </location>
</feature>
<dbReference type="PROSITE" id="PS51633">
    <property type="entry name" value="CXC"/>
    <property type="match status" value="1"/>
</dbReference>
<feature type="compositionally biased region" description="Acidic residues" evidence="9">
    <location>
        <begin position="409"/>
        <end position="418"/>
    </location>
</feature>
<dbReference type="GO" id="GO:0003682">
    <property type="term" value="F:chromatin binding"/>
    <property type="evidence" value="ECO:0007669"/>
    <property type="project" value="TreeGrafter"/>
</dbReference>
<dbReference type="VEuPathDB" id="FungiDB:Z518_10587"/>
<dbReference type="PROSITE" id="PS50280">
    <property type="entry name" value="SET"/>
    <property type="match status" value="1"/>
</dbReference>
<dbReference type="RefSeq" id="XP_013267584.1">
    <property type="nucleotide sequence ID" value="XM_013412130.1"/>
</dbReference>
<dbReference type="GO" id="GO:0005634">
    <property type="term" value="C:nucleus"/>
    <property type="evidence" value="ECO:0007669"/>
    <property type="project" value="TreeGrafter"/>
</dbReference>